<organism evidence="1 2">
    <name type="scientific">Streptomyces viridochromogenes Tue57</name>
    <dbReference type="NCBI Taxonomy" id="1160705"/>
    <lineage>
        <taxon>Bacteria</taxon>
        <taxon>Bacillati</taxon>
        <taxon>Actinomycetota</taxon>
        <taxon>Actinomycetes</taxon>
        <taxon>Kitasatosporales</taxon>
        <taxon>Streptomycetaceae</taxon>
        <taxon>Streptomyces</taxon>
    </lineage>
</organism>
<evidence type="ECO:0000313" key="1">
    <source>
        <dbReference type="EMBL" id="ELS58980.1"/>
    </source>
</evidence>
<proteinExistence type="predicted"/>
<dbReference type="AlphaFoldDB" id="L8PR51"/>
<protein>
    <recommendedName>
        <fullName evidence="3">LysR family transcriptional regulator</fullName>
    </recommendedName>
</protein>
<comment type="caution">
    <text evidence="1">The sequence shown here is derived from an EMBL/GenBank/DDBJ whole genome shotgun (WGS) entry which is preliminary data.</text>
</comment>
<dbReference type="PATRIC" id="fig|1160705.3.peg.38"/>
<evidence type="ECO:0008006" key="3">
    <source>
        <dbReference type="Google" id="ProtNLM"/>
    </source>
</evidence>
<gene>
    <name evidence="1" type="ORF">STVIR_0040</name>
</gene>
<dbReference type="Proteomes" id="UP000011205">
    <property type="component" value="Unassembled WGS sequence"/>
</dbReference>
<sequence length="42" mass="4257">MGARVLDIEPENTLDIALVARRGILSPAAAAFVTAATSATDS</sequence>
<name>L8PR51_STRVR</name>
<accession>L8PR51</accession>
<evidence type="ECO:0000313" key="2">
    <source>
        <dbReference type="Proteomes" id="UP000011205"/>
    </source>
</evidence>
<dbReference type="EMBL" id="AMLP01000002">
    <property type="protein sequence ID" value="ELS58980.1"/>
    <property type="molecule type" value="Genomic_DNA"/>
</dbReference>
<reference evidence="1 2" key="1">
    <citation type="journal article" date="2013" name="Genome Announc.">
        <title>Draft Genome Sequence of Streptomyces viridochromogenes Strain Tu57, Producer of Avilamycin.</title>
        <authorList>
            <person name="Gruning B.A."/>
            <person name="Erxleben A."/>
            <person name="Hahnlein A."/>
            <person name="Gunther S."/>
        </authorList>
    </citation>
    <scope>NUCLEOTIDE SEQUENCE [LARGE SCALE GENOMIC DNA]</scope>
    <source>
        <strain evidence="1 2">Tue57</strain>
    </source>
</reference>